<organism evidence="2 3">
    <name type="scientific">Tumebacillus permanentifrigoris</name>
    <dbReference type="NCBI Taxonomy" id="378543"/>
    <lineage>
        <taxon>Bacteria</taxon>
        <taxon>Bacillati</taxon>
        <taxon>Bacillota</taxon>
        <taxon>Bacilli</taxon>
        <taxon>Bacillales</taxon>
        <taxon>Alicyclobacillaceae</taxon>
        <taxon>Tumebacillus</taxon>
    </lineage>
</organism>
<dbReference type="InterPro" id="IPR027417">
    <property type="entry name" value="P-loop_NTPase"/>
</dbReference>
<evidence type="ECO:0000313" key="2">
    <source>
        <dbReference type="EMBL" id="PWK16280.1"/>
    </source>
</evidence>
<dbReference type="PANTHER" id="PTHR43581">
    <property type="entry name" value="ATP/GTP PHOSPHATASE"/>
    <property type="match status" value="1"/>
</dbReference>
<evidence type="ECO:0000259" key="1">
    <source>
        <dbReference type="SMART" id="SM00382"/>
    </source>
</evidence>
<dbReference type="SUPFAM" id="SSF52540">
    <property type="entry name" value="P-loop containing nucleoside triphosphate hydrolases"/>
    <property type="match status" value="1"/>
</dbReference>
<dbReference type="GO" id="GO:0005524">
    <property type="term" value="F:ATP binding"/>
    <property type="evidence" value="ECO:0007669"/>
    <property type="project" value="UniProtKB-KW"/>
</dbReference>
<dbReference type="OrthoDB" id="9784297at2"/>
<dbReference type="Proteomes" id="UP000245634">
    <property type="component" value="Unassembled WGS sequence"/>
</dbReference>
<dbReference type="Pfam" id="PF13175">
    <property type="entry name" value="AAA_15"/>
    <property type="match status" value="1"/>
</dbReference>
<dbReference type="Pfam" id="PF13304">
    <property type="entry name" value="AAA_21"/>
    <property type="match status" value="1"/>
</dbReference>
<keyword evidence="2" id="KW-0547">Nucleotide-binding</keyword>
<keyword evidence="2" id="KW-0067">ATP-binding</keyword>
<dbReference type="EMBL" id="QGGL01000001">
    <property type="protein sequence ID" value="PWK16280.1"/>
    <property type="molecule type" value="Genomic_DNA"/>
</dbReference>
<dbReference type="GO" id="GO:0016887">
    <property type="term" value="F:ATP hydrolysis activity"/>
    <property type="evidence" value="ECO:0007669"/>
    <property type="project" value="InterPro"/>
</dbReference>
<dbReference type="InterPro" id="IPR003959">
    <property type="entry name" value="ATPase_AAA_core"/>
</dbReference>
<reference evidence="2 3" key="1">
    <citation type="submission" date="2018-05" db="EMBL/GenBank/DDBJ databases">
        <title>Genomic Encyclopedia of Type Strains, Phase IV (KMG-IV): sequencing the most valuable type-strain genomes for metagenomic binning, comparative biology and taxonomic classification.</title>
        <authorList>
            <person name="Goeker M."/>
        </authorList>
    </citation>
    <scope>NUCLEOTIDE SEQUENCE [LARGE SCALE GENOMIC DNA]</scope>
    <source>
        <strain evidence="2 3">DSM 18773</strain>
    </source>
</reference>
<dbReference type="CDD" id="cd00267">
    <property type="entry name" value="ABC_ATPase"/>
    <property type="match status" value="1"/>
</dbReference>
<protein>
    <submittedName>
        <fullName evidence="2">Putative ATP-binding protein involved in virulence</fullName>
    </submittedName>
</protein>
<dbReference type="SMART" id="SM00382">
    <property type="entry name" value="AAA"/>
    <property type="match status" value="1"/>
</dbReference>
<comment type="caution">
    <text evidence="2">The sequence shown here is derived from an EMBL/GenBank/DDBJ whole genome shotgun (WGS) entry which is preliminary data.</text>
</comment>
<dbReference type="InterPro" id="IPR051396">
    <property type="entry name" value="Bact_Antivir_Def_Nuclease"/>
</dbReference>
<dbReference type="Gene3D" id="3.40.50.300">
    <property type="entry name" value="P-loop containing nucleotide triphosphate hydrolases"/>
    <property type="match status" value="1"/>
</dbReference>
<dbReference type="AlphaFoldDB" id="A0A316E0E8"/>
<dbReference type="InterPro" id="IPR041685">
    <property type="entry name" value="AAA_GajA/Old/RecF-like"/>
</dbReference>
<sequence length="359" mass="41134">MKLRSIRVKNLKGIKDLEVNLVDPVKKKVRDRTIIVGKNGSGKTTLLETAYSTLCLMGVGEAGLKDVDVDFLYSSASTFISADFHSNDDVTRTFNIVAAGNLRLPDKDTLSTPDYFITIETEVDYEEKTVEYVPRISLYNKEAEALSFAIRTAIAGIDDNPIIGNLIFFPTDRLAYFPTHSRLVNEKPEYEWAYQNNRHHDQWEGSLESFLTWLYFRDLKLREGNRNEPSLFDEFKQLVNRFLEGKQITSVGMNYRVEVVKEGTGEKISLDVLSSGEKQLILLIGEMFRRIRKGSLILIDEPEIHLHPVWQKLFVDTLTKMCKKYEAQFIMTTQSPFIADAVLESEIVRLDDLIEESRA</sequence>
<dbReference type="InterPro" id="IPR003593">
    <property type="entry name" value="AAA+_ATPase"/>
</dbReference>
<dbReference type="PANTHER" id="PTHR43581:SF2">
    <property type="entry name" value="EXCINUCLEASE ATPASE SUBUNIT"/>
    <property type="match status" value="1"/>
</dbReference>
<evidence type="ECO:0000313" key="3">
    <source>
        <dbReference type="Proteomes" id="UP000245634"/>
    </source>
</evidence>
<dbReference type="RefSeq" id="WP_109685238.1">
    <property type="nucleotide sequence ID" value="NZ_QGGL01000001.1"/>
</dbReference>
<feature type="domain" description="AAA+ ATPase" evidence="1">
    <location>
        <begin position="29"/>
        <end position="355"/>
    </location>
</feature>
<gene>
    <name evidence="2" type="ORF">C7459_101143</name>
</gene>
<name>A0A316E0E8_9BACL</name>
<proteinExistence type="predicted"/>
<keyword evidence="3" id="KW-1185">Reference proteome</keyword>
<accession>A0A316E0E8</accession>